<dbReference type="RefSeq" id="WP_271189707.1">
    <property type="nucleotide sequence ID" value="NZ_BSFP01000047.1"/>
</dbReference>
<reference evidence="2" key="1">
    <citation type="journal article" date="2014" name="Int. J. Syst. Evol. Microbiol.">
        <title>Complete genome sequence of Corynebacterium casei LMG S-19264T (=DSM 44701T), isolated from a smear-ripened cheese.</title>
        <authorList>
            <consortium name="US DOE Joint Genome Institute (JGI-PGF)"/>
            <person name="Walter F."/>
            <person name="Albersmeier A."/>
            <person name="Kalinowski J."/>
            <person name="Ruckert C."/>
        </authorList>
    </citation>
    <scope>NUCLEOTIDE SEQUENCE</scope>
    <source>
        <strain evidence="2">VKM Ac-1321</strain>
    </source>
</reference>
<accession>A0A9W6KM91</accession>
<keyword evidence="1" id="KW-0812">Transmembrane</keyword>
<keyword evidence="1" id="KW-1133">Transmembrane helix</keyword>
<dbReference type="EMBL" id="BSFP01000047">
    <property type="protein sequence ID" value="GLL04621.1"/>
    <property type="molecule type" value="Genomic_DNA"/>
</dbReference>
<keyword evidence="3" id="KW-1185">Reference proteome</keyword>
<reference evidence="2" key="2">
    <citation type="submission" date="2023-01" db="EMBL/GenBank/DDBJ databases">
        <authorList>
            <person name="Sun Q."/>
            <person name="Evtushenko L."/>
        </authorList>
    </citation>
    <scope>NUCLEOTIDE SEQUENCE</scope>
    <source>
        <strain evidence="2">VKM Ac-1321</strain>
    </source>
</reference>
<protein>
    <submittedName>
        <fullName evidence="2">Uncharacterized protein</fullName>
    </submittedName>
</protein>
<evidence type="ECO:0000313" key="2">
    <source>
        <dbReference type="EMBL" id="GLL04621.1"/>
    </source>
</evidence>
<dbReference type="Proteomes" id="UP001143480">
    <property type="component" value="Unassembled WGS sequence"/>
</dbReference>
<proteinExistence type="predicted"/>
<feature type="transmembrane region" description="Helical" evidence="1">
    <location>
        <begin position="12"/>
        <end position="33"/>
    </location>
</feature>
<name>A0A9W6KM91_9ACTN</name>
<sequence>MDEEADMKHHAGRWLLAGLGVALVAAVVGIAVAGSRRLLPLDLAVDAEPAVAVPQPQPIP</sequence>
<keyword evidence="1" id="KW-0472">Membrane</keyword>
<evidence type="ECO:0000256" key="1">
    <source>
        <dbReference type="SAM" id="Phobius"/>
    </source>
</evidence>
<dbReference type="AlphaFoldDB" id="A0A9W6KM91"/>
<organism evidence="2 3">
    <name type="scientific">Dactylosporangium matsuzakiense</name>
    <dbReference type="NCBI Taxonomy" id="53360"/>
    <lineage>
        <taxon>Bacteria</taxon>
        <taxon>Bacillati</taxon>
        <taxon>Actinomycetota</taxon>
        <taxon>Actinomycetes</taxon>
        <taxon>Micromonosporales</taxon>
        <taxon>Micromonosporaceae</taxon>
        <taxon>Dactylosporangium</taxon>
    </lineage>
</organism>
<evidence type="ECO:0000313" key="3">
    <source>
        <dbReference type="Proteomes" id="UP001143480"/>
    </source>
</evidence>
<comment type="caution">
    <text evidence="2">The sequence shown here is derived from an EMBL/GenBank/DDBJ whole genome shotgun (WGS) entry which is preliminary data.</text>
</comment>
<gene>
    <name evidence="2" type="ORF">GCM10017581_063680</name>
</gene>